<comment type="caution">
    <text evidence="6">The sequence shown here is derived from an EMBL/GenBank/DDBJ whole genome shotgun (WGS) entry which is preliminary data.</text>
</comment>
<keyword evidence="2" id="KW-0328">Glycosyltransferase</keyword>
<name>A0A8J3QGK5_9ACTN</name>
<dbReference type="InterPro" id="IPR002213">
    <property type="entry name" value="UDP_glucos_trans"/>
</dbReference>
<keyword evidence="7" id="KW-1185">Reference proteome</keyword>
<organism evidence="6 7">
    <name type="scientific">Rhizocola hellebori</name>
    <dbReference type="NCBI Taxonomy" id="1392758"/>
    <lineage>
        <taxon>Bacteria</taxon>
        <taxon>Bacillati</taxon>
        <taxon>Actinomycetota</taxon>
        <taxon>Actinomycetes</taxon>
        <taxon>Micromonosporales</taxon>
        <taxon>Micromonosporaceae</taxon>
        <taxon>Rhizocola</taxon>
    </lineage>
</organism>
<keyword evidence="3 6" id="KW-0808">Transferase</keyword>
<dbReference type="CDD" id="cd03784">
    <property type="entry name" value="GT1_Gtf-like"/>
    <property type="match status" value="1"/>
</dbReference>
<feature type="domain" description="Erythromycin biosynthesis protein CIII-like C-terminal" evidence="4">
    <location>
        <begin position="239"/>
        <end position="380"/>
    </location>
</feature>
<dbReference type="InterPro" id="IPR048284">
    <property type="entry name" value="EryCIII-like_N"/>
</dbReference>
<reference evidence="6" key="1">
    <citation type="submission" date="2021-01" db="EMBL/GenBank/DDBJ databases">
        <title>Whole genome shotgun sequence of Rhizocola hellebori NBRC 109834.</title>
        <authorList>
            <person name="Komaki H."/>
            <person name="Tamura T."/>
        </authorList>
    </citation>
    <scope>NUCLEOTIDE SEQUENCE</scope>
    <source>
        <strain evidence="6">NBRC 109834</strain>
    </source>
</reference>
<dbReference type="InterPro" id="IPR010610">
    <property type="entry name" value="EryCIII-like_C"/>
</dbReference>
<dbReference type="GO" id="GO:0016758">
    <property type="term" value="F:hexosyltransferase activity"/>
    <property type="evidence" value="ECO:0007669"/>
    <property type="project" value="UniProtKB-ARBA"/>
</dbReference>
<dbReference type="SUPFAM" id="SSF53756">
    <property type="entry name" value="UDP-Glycosyltransferase/glycogen phosphorylase"/>
    <property type="match status" value="1"/>
</dbReference>
<sequence length="382" mass="41149">MTTGPAYGLLNPVVPMAWALRSSGHDVLVAGPEPMADMVNGSGLPFVPTWGYMHMKEVMLFDRAGNALIPAPEEDAALEQIGRGFGRLSARVLKRTMEVVESWQPDVVMAEPHLYAGGAAAAAFGIPWVEHGIGMGYRQQCDDWGVDEFRPELTELGFDGLPAPALILDNCPPTVRRADAKPGVDMRYVAYDKPGTVPPWVFEKRSKPRLLLTLGTVEPKFVGVDSRQIGGGMPLFNELIRTLPTMGMELVIGASDEVVAQLGPLPDSVIAAGWLPLTSVLPAVDLAVHHVGAGTTMACLLAGLPQLLISRNAEQTDTARRLNEFGAAKQIVSEDVDPSLILDAARILVEDDSYRKQAQVLREEVLSLPSPAQLVPLIEKLA</sequence>
<evidence type="ECO:0000313" key="7">
    <source>
        <dbReference type="Proteomes" id="UP000612899"/>
    </source>
</evidence>
<feature type="domain" description="Erythromycin biosynthesis protein CIII-like N-terminal" evidence="5">
    <location>
        <begin position="18"/>
        <end position="215"/>
    </location>
</feature>
<dbReference type="Pfam" id="PF21036">
    <property type="entry name" value="EryCIII-like_N"/>
    <property type="match status" value="1"/>
</dbReference>
<dbReference type="InterPro" id="IPR050426">
    <property type="entry name" value="Glycosyltransferase_28"/>
</dbReference>
<dbReference type="Pfam" id="PF06722">
    <property type="entry name" value="EryCIII-like_C"/>
    <property type="match status" value="1"/>
</dbReference>
<evidence type="ECO:0000256" key="1">
    <source>
        <dbReference type="ARBA" id="ARBA00006962"/>
    </source>
</evidence>
<evidence type="ECO:0000259" key="5">
    <source>
        <dbReference type="Pfam" id="PF21036"/>
    </source>
</evidence>
<accession>A0A8J3QGK5</accession>
<evidence type="ECO:0000256" key="3">
    <source>
        <dbReference type="ARBA" id="ARBA00022679"/>
    </source>
</evidence>
<protein>
    <submittedName>
        <fullName evidence="6">Glycosyl transferase</fullName>
    </submittedName>
</protein>
<gene>
    <name evidence="6" type="ORF">Rhe02_74020</name>
</gene>
<evidence type="ECO:0000259" key="4">
    <source>
        <dbReference type="Pfam" id="PF06722"/>
    </source>
</evidence>
<dbReference type="PANTHER" id="PTHR48050:SF13">
    <property type="entry name" value="STEROL 3-BETA-GLUCOSYLTRANSFERASE UGT80A2"/>
    <property type="match status" value="1"/>
</dbReference>
<dbReference type="GO" id="GO:0017000">
    <property type="term" value="P:antibiotic biosynthetic process"/>
    <property type="evidence" value="ECO:0007669"/>
    <property type="project" value="UniProtKB-ARBA"/>
</dbReference>
<evidence type="ECO:0000313" key="6">
    <source>
        <dbReference type="EMBL" id="GIH09335.1"/>
    </source>
</evidence>
<dbReference type="Gene3D" id="3.40.50.2000">
    <property type="entry name" value="Glycogen Phosphorylase B"/>
    <property type="match status" value="2"/>
</dbReference>
<dbReference type="EMBL" id="BONY01000066">
    <property type="protein sequence ID" value="GIH09335.1"/>
    <property type="molecule type" value="Genomic_DNA"/>
</dbReference>
<evidence type="ECO:0000256" key="2">
    <source>
        <dbReference type="ARBA" id="ARBA00022676"/>
    </source>
</evidence>
<dbReference type="Proteomes" id="UP000612899">
    <property type="component" value="Unassembled WGS sequence"/>
</dbReference>
<comment type="similarity">
    <text evidence="1">Belongs to the glycosyltransferase 28 family.</text>
</comment>
<dbReference type="AlphaFoldDB" id="A0A8J3QGK5"/>
<proteinExistence type="inferred from homology"/>
<dbReference type="PANTHER" id="PTHR48050">
    <property type="entry name" value="STEROL 3-BETA-GLUCOSYLTRANSFERASE"/>
    <property type="match status" value="1"/>
</dbReference>
<dbReference type="GO" id="GO:0008194">
    <property type="term" value="F:UDP-glycosyltransferase activity"/>
    <property type="evidence" value="ECO:0007669"/>
    <property type="project" value="InterPro"/>
</dbReference>